<dbReference type="InParanoid" id="A0A0D1Z0K4"/>
<comment type="similarity">
    <text evidence="1">Belongs to the Gfo/Idh/MocA family.</text>
</comment>
<organism evidence="5 6">
    <name type="scientific">Verruconis gallopava</name>
    <dbReference type="NCBI Taxonomy" id="253628"/>
    <lineage>
        <taxon>Eukaryota</taxon>
        <taxon>Fungi</taxon>
        <taxon>Dikarya</taxon>
        <taxon>Ascomycota</taxon>
        <taxon>Pezizomycotina</taxon>
        <taxon>Dothideomycetes</taxon>
        <taxon>Pleosporomycetidae</taxon>
        <taxon>Venturiales</taxon>
        <taxon>Sympoventuriaceae</taxon>
        <taxon>Verruconis</taxon>
    </lineage>
</organism>
<dbReference type="VEuPathDB" id="FungiDB:PV09_02923"/>
<dbReference type="SUPFAM" id="SSF55347">
    <property type="entry name" value="Glyceraldehyde-3-phosphate dehydrogenase-like, C-terminal domain"/>
    <property type="match status" value="1"/>
</dbReference>
<feature type="domain" description="GFO/IDH/MocA-like oxidoreductase" evidence="4">
    <location>
        <begin position="137"/>
        <end position="262"/>
    </location>
</feature>
<dbReference type="HOGENOM" id="CLU_023194_0_0_1"/>
<dbReference type="InterPro" id="IPR000683">
    <property type="entry name" value="Gfo/Idh/MocA-like_OxRdtase_N"/>
</dbReference>
<gene>
    <name evidence="5" type="ORF">PV09_02923</name>
</gene>
<dbReference type="AlphaFoldDB" id="A0A0D1Z0K4"/>
<dbReference type="GO" id="GO:0005737">
    <property type="term" value="C:cytoplasm"/>
    <property type="evidence" value="ECO:0007669"/>
    <property type="project" value="TreeGrafter"/>
</dbReference>
<dbReference type="GO" id="GO:0016491">
    <property type="term" value="F:oxidoreductase activity"/>
    <property type="evidence" value="ECO:0007669"/>
    <property type="project" value="UniProtKB-KW"/>
</dbReference>
<dbReference type="GO" id="GO:0000166">
    <property type="term" value="F:nucleotide binding"/>
    <property type="evidence" value="ECO:0007669"/>
    <property type="project" value="InterPro"/>
</dbReference>
<feature type="domain" description="Gfo/Idh/MocA-like oxidoreductase N-terminal" evidence="3">
    <location>
        <begin position="7"/>
        <end position="126"/>
    </location>
</feature>
<dbReference type="Gene3D" id="3.30.360.10">
    <property type="entry name" value="Dihydrodipicolinate Reductase, domain 2"/>
    <property type="match status" value="1"/>
</dbReference>
<dbReference type="InterPro" id="IPR055170">
    <property type="entry name" value="GFO_IDH_MocA-like_dom"/>
</dbReference>
<dbReference type="Proteomes" id="UP000053259">
    <property type="component" value="Unassembled WGS sequence"/>
</dbReference>
<sequence length="354" mass="39356">MTRPKRLKVAVAGLGRMGKRHALNFLSVQRAELVAAFSPDAGERAWAEENLVPWGAQIYSSYEEMIQHPGLEAVCIATITAAHAEESIKAIEKGLHVLCEKPLSTTVEVSQMVVDAAAKRPDLKVMCGFSRRFDESYRNAYAHVENGNIGTPCVFKSSTQDKHDPTGFFVQYAKNSGGIFVDCNVHDIDLAFWFLGEDLIPKSVTAYGITAIEPELRKFGDVDNALGMVEFYGGKMAMFGSSRMMAAGQHDETCVLGTKGQVTINTNPNQNLVEFHASDGIRREIPQTYWDRFREAFRTEAEEFVDCCLTGKELPFKINGALKAVMIGNALQESLRTGRMIRFDENGRRIEELN</sequence>
<keyword evidence="6" id="KW-1185">Reference proteome</keyword>
<dbReference type="Pfam" id="PF22725">
    <property type="entry name" value="GFO_IDH_MocA_C3"/>
    <property type="match status" value="1"/>
</dbReference>
<reference evidence="5 6" key="1">
    <citation type="submission" date="2015-01" db="EMBL/GenBank/DDBJ databases">
        <title>The Genome Sequence of Ochroconis gallopava CBS43764.</title>
        <authorList>
            <consortium name="The Broad Institute Genomics Platform"/>
            <person name="Cuomo C."/>
            <person name="de Hoog S."/>
            <person name="Gorbushina A."/>
            <person name="Stielow B."/>
            <person name="Teixiera M."/>
            <person name="Abouelleil A."/>
            <person name="Chapman S.B."/>
            <person name="Priest M."/>
            <person name="Young S.K."/>
            <person name="Wortman J."/>
            <person name="Nusbaum C."/>
            <person name="Birren B."/>
        </authorList>
    </citation>
    <scope>NUCLEOTIDE SEQUENCE [LARGE SCALE GENOMIC DNA]</scope>
    <source>
        <strain evidence="5 6">CBS 43764</strain>
    </source>
</reference>
<name>A0A0D1Z0K4_9PEZI</name>
<dbReference type="InterPro" id="IPR036291">
    <property type="entry name" value="NAD(P)-bd_dom_sf"/>
</dbReference>
<dbReference type="STRING" id="253628.A0A0D1Z0K4"/>
<evidence type="ECO:0008006" key="7">
    <source>
        <dbReference type="Google" id="ProtNLM"/>
    </source>
</evidence>
<evidence type="ECO:0000259" key="4">
    <source>
        <dbReference type="Pfam" id="PF22725"/>
    </source>
</evidence>
<proteinExistence type="inferred from homology"/>
<evidence type="ECO:0000256" key="2">
    <source>
        <dbReference type="ARBA" id="ARBA00023002"/>
    </source>
</evidence>
<dbReference type="PANTHER" id="PTHR42840:SF3">
    <property type="entry name" value="BINDING ROSSMANN FOLD OXIDOREDUCTASE, PUTATIVE (AFU_ORTHOLOGUE AFUA_2G10240)-RELATED"/>
    <property type="match status" value="1"/>
</dbReference>
<evidence type="ECO:0000313" key="6">
    <source>
        <dbReference type="Proteomes" id="UP000053259"/>
    </source>
</evidence>
<dbReference type="GeneID" id="27310896"/>
<dbReference type="SUPFAM" id="SSF51735">
    <property type="entry name" value="NAD(P)-binding Rossmann-fold domains"/>
    <property type="match status" value="1"/>
</dbReference>
<evidence type="ECO:0000259" key="3">
    <source>
        <dbReference type="Pfam" id="PF01408"/>
    </source>
</evidence>
<evidence type="ECO:0000256" key="1">
    <source>
        <dbReference type="ARBA" id="ARBA00010928"/>
    </source>
</evidence>
<protein>
    <recommendedName>
        <fullName evidence="7">Gfo/Idh/MocA-like oxidoreductase N-terminal domain-containing protein</fullName>
    </recommendedName>
</protein>
<dbReference type="Gene3D" id="3.40.50.720">
    <property type="entry name" value="NAD(P)-binding Rossmann-like Domain"/>
    <property type="match status" value="1"/>
</dbReference>
<dbReference type="PANTHER" id="PTHR42840">
    <property type="entry name" value="NAD(P)-BINDING ROSSMANN-FOLD SUPERFAMILY PROTEIN-RELATED"/>
    <property type="match status" value="1"/>
</dbReference>
<dbReference type="GO" id="GO:0006740">
    <property type="term" value="P:NADPH regeneration"/>
    <property type="evidence" value="ECO:0007669"/>
    <property type="project" value="TreeGrafter"/>
</dbReference>
<dbReference type="Pfam" id="PF01408">
    <property type="entry name" value="GFO_IDH_MocA"/>
    <property type="match status" value="1"/>
</dbReference>
<dbReference type="EMBL" id="KN847535">
    <property type="protein sequence ID" value="KIW06487.1"/>
    <property type="molecule type" value="Genomic_DNA"/>
</dbReference>
<evidence type="ECO:0000313" key="5">
    <source>
        <dbReference type="EMBL" id="KIW06487.1"/>
    </source>
</evidence>
<dbReference type="OrthoDB" id="446809at2759"/>
<keyword evidence="2" id="KW-0560">Oxidoreductase</keyword>
<dbReference type="RefSeq" id="XP_016216356.1">
    <property type="nucleotide sequence ID" value="XM_016356050.1"/>
</dbReference>
<accession>A0A0D1Z0K4</accession>